<organism evidence="1 2">
    <name type="scientific">Mucuna pruriens</name>
    <name type="common">Velvet bean</name>
    <name type="synonym">Dolichos pruriens</name>
    <dbReference type="NCBI Taxonomy" id="157652"/>
    <lineage>
        <taxon>Eukaryota</taxon>
        <taxon>Viridiplantae</taxon>
        <taxon>Streptophyta</taxon>
        <taxon>Embryophyta</taxon>
        <taxon>Tracheophyta</taxon>
        <taxon>Spermatophyta</taxon>
        <taxon>Magnoliopsida</taxon>
        <taxon>eudicotyledons</taxon>
        <taxon>Gunneridae</taxon>
        <taxon>Pentapetalae</taxon>
        <taxon>rosids</taxon>
        <taxon>fabids</taxon>
        <taxon>Fabales</taxon>
        <taxon>Fabaceae</taxon>
        <taxon>Papilionoideae</taxon>
        <taxon>50 kb inversion clade</taxon>
        <taxon>NPAAA clade</taxon>
        <taxon>indigoferoid/millettioid clade</taxon>
        <taxon>Phaseoleae</taxon>
        <taxon>Mucuna</taxon>
    </lineage>
</organism>
<name>A0A371E7I3_MUCPR</name>
<dbReference type="AlphaFoldDB" id="A0A371E7I3"/>
<proteinExistence type="predicted"/>
<evidence type="ECO:0000313" key="2">
    <source>
        <dbReference type="Proteomes" id="UP000257109"/>
    </source>
</evidence>
<dbReference type="Proteomes" id="UP000257109">
    <property type="component" value="Unassembled WGS sequence"/>
</dbReference>
<dbReference type="OrthoDB" id="1432876at2759"/>
<feature type="non-terminal residue" evidence="1">
    <location>
        <position position="1"/>
    </location>
</feature>
<gene>
    <name evidence="1" type="ORF">CR513_59736</name>
</gene>
<accession>A0A371E7I3</accession>
<evidence type="ECO:0000313" key="1">
    <source>
        <dbReference type="EMBL" id="RDX61985.1"/>
    </source>
</evidence>
<protein>
    <submittedName>
        <fullName evidence="1">Uncharacterized protein</fullName>
    </submittedName>
</protein>
<comment type="caution">
    <text evidence="1">The sequence shown here is derived from an EMBL/GenBank/DDBJ whole genome shotgun (WGS) entry which is preliminary data.</text>
</comment>
<sequence length="138" mass="16058">MDASTPWFADICNFIVASRFPPEASRLYKEKIKSDAKYYIWDDLYLWKCGSDQLIRRCILDSVISSVLHFYHAATRGNHHGLTRIARKDLGSWKLLNVNAWYSQCTPVAGNLNAWPSLVHHYRPSIGDHRGRRILWKL</sequence>
<keyword evidence="2" id="KW-1185">Reference proteome</keyword>
<reference evidence="1" key="1">
    <citation type="submission" date="2018-05" db="EMBL/GenBank/DDBJ databases">
        <title>Draft genome of Mucuna pruriens seed.</title>
        <authorList>
            <person name="Nnadi N.E."/>
            <person name="Vos R."/>
            <person name="Hasami M.H."/>
            <person name="Devisetty U.K."/>
            <person name="Aguiy J.C."/>
        </authorList>
    </citation>
    <scope>NUCLEOTIDE SEQUENCE [LARGE SCALE GENOMIC DNA]</scope>
    <source>
        <strain evidence="1">JCA_2017</strain>
    </source>
</reference>
<dbReference type="EMBL" id="QJKJ01015767">
    <property type="protein sequence ID" value="RDX61985.1"/>
    <property type="molecule type" value="Genomic_DNA"/>
</dbReference>